<sequence>MWSSFARALPRLSASFPRHSCAIGPAVLAGHISSTNQHQPKLSAAFTEEDRHADGAQRPASEVRAIDQVGRVCDAYLHDKGETPLSLTVVAAAYTVLMPLLLSAAEGTEGCEVTVDAHPIGFYRVDVRGTEKHNHKNRIHVAVTGHLKDEFVHEHRENSASFNVGGGYTN</sequence>
<protein>
    <submittedName>
        <fullName evidence="1">Uncharacterized protein</fullName>
    </submittedName>
</protein>
<reference evidence="1 2" key="1">
    <citation type="submission" date="2014-11" db="EMBL/GenBank/DDBJ databases">
        <authorList>
            <person name="Zhu J."/>
            <person name="Qi W."/>
            <person name="Song R."/>
        </authorList>
    </citation>
    <scope>NUCLEOTIDE SEQUENCE [LARGE SCALE GENOMIC DNA]</scope>
</reference>
<evidence type="ECO:0000313" key="1">
    <source>
        <dbReference type="EMBL" id="CEL98345.1"/>
    </source>
</evidence>
<dbReference type="VEuPathDB" id="CryptoDB:Vbra_5233"/>
<evidence type="ECO:0000313" key="2">
    <source>
        <dbReference type="Proteomes" id="UP000041254"/>
    </source>
</evidence>
<dbReference type="AlphaFoldDB" id="A0A0G4EMY4"/>
<dbReference type="InParanoid" id="A0A0G4EMY4"/>
<proteinExistence type="predicted"/>
<gene>
    <name evidence="1" type="ORF">Vbra_5233</name>
</gene>
<organism evidence="1 2">
    <name type="scientific">Vitrella brassicaformis (strain CCMP3155)</name>
    <dbReference type="NCBI Taxonomy" id="1169540"/>
    <lineage>
        <taxon>Eukaryota</taxon>
        <taxon>Sar</taxon>
        <taxon>Alveolata</taxon>
        <taxon>Colpodellida</taxon>
        <taxon>Vitrellaceae</taxon>
        <taxon>Vitrella</taxon>
    </lineage>
</organism>
<accession>A0A0G4EMY4</accession>
<keyword evidence="2" id="KW-1185">Reference proteome</keyword>
<dbReference type="Proteomes" id="UP000041254">
    <property type="component" value="Unassembled WGS sequence"/>
</dbReference>
<name>A0A0G4EMY4_VITBC</name>
<dbReference type="PhylomeDB" id="A0A0G4EMY4"/>
<dbReference type="EMBL" id="CDMY01000268">
    <property type="protein sequence ID" value="CEL98345.1"/>
    <property type="molecule type" value="Genomic_DNA"/>
</dbReference>